<dbReference type="EMBL" id="MN739393">
    <property type="protein sequence ID" value="QHT02384.1"/>
    <property type="molecule type" value="Genomic_DNA"/>
</dbReference>
<feature type="transmembrane region" description="Helical" evidence="1">
    <location>
        <begin position="32"/>
        <end position="51"/>
    </location>
</feature>
<keyword evidence="1" id="KW-1133">Transmembrane helix</keyword>
<dbReference type="Gene3D" id="3.40.30.10">
    <property type="entry name" value="Glutaredoxin"/>
    <property type="match status" value="1"/>
</dbReference>
<evidence type="ECO:0000256" key="1">
    <source>
        <dbReference type="SAM" id="Phobius"/>
    </source>
</evidence>
<proteinExistence type="predicted"/>
<evidence type="ECO:0000313" key="3">
    <source>
        <dbReference type="EMBL" id="QHT02384.1"/>
    </source>
</evidence>
<evidence type="ECO:0000259" key="2">
    <source>
        <dbReference type="Pfam" id="PF00085"/>
    </source>
</evidence>
<dbReference type="InterPro" id="IPR036249">
    <property type="entry name" value="Thioredoxin-like_sf"/>
</dbReference>
<dbReference type="AlphaFoldDB" id="A0A6C0CFJ2"/>
<dbReference type="InterPro" id="IPR013766">
    <property type="entry name" value="Thioredoxin_domain"/>
</dbReference>
<dbReference type="Pfam" id="PF00085">
    <property type="entry name" value="Thioredoxin"/>
    <property type="match status" value="1"/>
</dbReference>
<keyword evidence="1" id="KW-0472">Membrane</keyword>
<keyword evidence="1" id="KW-0812">Transmembrane</keyword>
<name>A0A6C0CFJ2_9ZZZZ</name>
<accession>A0A6C0CFJ2</accession>
<feature type="domain" description="Thioredoxin" evidence="2">
    <location>
        <begin position="70"/>
        <end position="155"/>
    </location>
</feature>
<dbReference type="SUPFAM" id="SSF52833">
    <property type="entry name" value="Thioredoxin-like"/>
    <property type="match status" value="1"/>
</dbReference>
<reference evidence="3" key="1">
    <citation type="journal article" date="2020" name="Nature">
        <title>Giant virus diversity and host interactions through global metagenomics.</title>
        <authorList>
            <person name="Schulz F."/>
            <person name="Roux S."/>
            <person name="Paez-Espino D."/>
            <person name="Jungbluth S."/>
            <person name="Walsh D.A."/>
            <person name="Denef V.J."/>
            <person name="McMahon K.D."/>
            <person name="Konstantinidis K.T."/>
            <person name="Eloe-Fadrosh E.A."/>
            <person name="Kyrpides N.C."/>
            <person name="Woyke T."/>
        </authorList>
    </citation>
    <scope>NUCLEOTIDE SEQUENCE</scope>
    <source>
        <strain evidence="3">GVMAG-M-3300020565-3</strain>
    </source>
</reference>
<protein>
    <recommendedName>
        <fullName evidence="2">Thioredoxin domain-containing protein</fullName>
    </recommendedName>
</protein>
<sequence length="158" mass="17824">MAKSNGMSFGKGMGMNFGKGMSMGKGKGSNNITLTGIILISAVFIFAILIANKEMIRESFFSEKRYSFEYYYMDTCEHCKVFNAKGYWDDLSAQTFNNVSLKKYDRAEHIERVKSLGITGFPAFIMVDNAAGGSPTILASFEEERTYENLLNFIKQYE</sequence>
<organism evidence="3">
    <name type="scientific">viral metagenome</name>
    <dbReference type="NCBI Taxonomy" id="1070528"/>
    <lineage>
        <taxon>unclassified sequences</taxon>
        <taxon>metagenomes</taxon>
        <taxon>organismal metagenomes</taxon>
    </lineage>
</organism>